<dbReference type="OrthoDB" id="1119469at2"/>
<keyword evidence="1" id="KW-1133">Transmembrane helix</keyword>
<name>A0A401XKW6_9FLAO</name>
<keyword evidence="1" id="KW-0472">Membrane</keyword>
<comment type="caution">
    <text evidence="2">The sequence shown here is derived from an EMBL/GenBank/DDBJ whole genome shotgun (WGS) entry which is preliminary data.</text>
</comment>
<feature type="transmembrane region" description="Helical" evidence="1">
    <location>
        <begin position="31"/>
        <end position="57"/>
    </location>
</feature>
<evidence type="ECO:0000256" key="1">
    <source>
        <dbReference type="SAM" id="Phobius"/>
    </source>
</evidence>
<dbReference type="RefSeq" id="WP_124397693.1">
    <property type="nucleotide sequence ID" value="NZ_BHZE01000009.1"/>
</dbReference>
<reference evidence="2 3" key="1">
    <citation type="submission" date="2018-11" db="EMBL/GenBank/DDBJ databases">
        <title>Schleiferia aggregans sp. nov., a moderately thermophilic heterotrophic bacterium isolated from microbial mats at a terrestrial hot spring.</title>
        <authorList>
            <person name="Iino T."/>
            <person name="Ohkuma M."/>
            <person name="Haruta S."/>
        </authorList>
    </citation>
    <scope>NUCLEOTIDE SEQUENCE [LARGE SCALE GENOMIC DNA]</scope>
    <source>
        <strain evidence="2 3">LA</strain>
    </source>
</reference>
<dbReference type="SUPFAM" id="SSF81901">
    <property type="entry name" value="HCP-like"/>
    <property type="match status" value="1"/>
</dbReference>
<dbReference type="InterPro" id="IPR011990">
    <property type="entry name" value="TPR-like_helical_dom_sf"/>
</dbReference>
<dbReference type="Gene3D" id="1.25.40.10">
    <property type="entry name" value="Tetratricopeptide repeat domain"/>
    <property type="match status" value="1"/>
</dbReference>
<proteinExistence type="predicted"/>
<dbReference type="AlphaFoldDB" id="A0A401XKW6"/>
<keyword evidence="3" id="KW-1185">Reference proteome</keyword>
<dbReference type="EMBL" id="BHZE01000009">
    <property type="protein sequence ID" value="GCD77630.1"/>
    <property type="molecule type" value="Genomic_DNA"/>
</dbReference>
<gene>
    <name evidence="2" type="ORF">JCM31826_11120</name>
</gene>
<keyword evidence="1" id="KW-0812">Transmembrane</keyword>
<evidence type="ECO:0000313" key="2">
    <source>
        <dbReference type="EMBL" id="GCD77630.1"/>
    </source>
</evidence>
<accession>A0A401XKW6</accession>
<evidence type="ECO:0000313" key="3">
    <source>
        <dbReference type="Proteomes" id="UP000286715"/>
    </source>
</evidence>
<protein>
    <submittedName>
        <fullName evidence="2">Membrane protein</fullName>
    </submittedName>
</protein>
<dbReference type="Proteomes" id="UP000286715">
    <property type="component" value="Unassembled WGS sequence"/>
</dbReference>
<organism evidence="2 3">
    <name type="scientific">Thermaurantimonas aggregans</name>
    <dbReference type="NCBI Taxonomy" id="2173829"/>
    <lineage>
        <taxon>Bacteria</taxon>
        <taxon>Pseudomonadati</taxon>
        <taxon>Bacteroidota</taxon>
        <taxon>Flavobacteriia</taxon>
        <taxon>Flavobacteriales</taxon>
        <taxon>Schleiferiaceae</taxon>
        <taxon>Thermaurantimonas</taxon>
    </lineage>
</organism>
<sequence length="172" mass="19898">MWNKIVRIALTVGLFLASIWQFVLVNIGNGIFLLLLSGIVLLSYFRNENMIMALWYLRTQKFDKVKKWLSRIKNPEKSLIKSQAAYYYLLQGLVSGQEQNLNEAEKNIKRAMALGLRMKTDEAMACLQMAGIALARRRKTEATMWLNKAKQLDEKKLLADQIKQVKTLLNKF</sequence>